<keyword evidence="1" id="KW-0732">Signal</keyword>
<evidence type="ECO:0000313" key="2">
    <source>
        <dbReference type="EMBL" id="WEK34650.1"/>
    </source>
</evidence>
<dbReference type="EMBL" id="CP119311">
    <property type="protein sequence ID" value="WEK34650.1"/>
    <property type="molecule type" value="Genomic_DNA"/>
</dbReference>
<dbReference type="CDD" id="cd14789">
    <property type="entry name" value="Tiki"/>
    <property type="match status" value="1"/>
</dbReference>
<accession>A0AAJ5WUF0</accession>
<dbReference type="InterPro" id="IPR002816">
    <property type="entry name" value="TraB/PrgY/GumN_fam"/>
</dbReference>
<dbReference type="PANTHER" id="PTHR40590">
    <property type="entry name" value="CYTOPLASMIC PROTEIN-RELATED"/>
    <property type="match status" value="1"/>
</dbReference>
<gene>
    <name evidence="2" type="ORF">P0Y53_19360</name>
</gene>
<name>A0AAJ5WUF0_9BACT</name>
<dbReference type="Proteomes" id="UP001220610">
    <property type="component" value="Chromosome"/>
</dbReference>
<organism evidence="2 3">
    <name type="scientific">Candidatus Pseudobacter hemicellulosilyticus</name>
    <dbReference type="NCBI Taxonomy" id="3121375"/>
    <lineage>
        <taxon>Bacteria</taxon>
        <taxon>Pseudomonadati</taxon>
        <taxon>Bacteroidota</taxon>
        <taxon>Chitinophagia</taxon>
        <taxon>Chitinophagales</taxon>
        <taxon>Chitinophagaceae</taxon>
        <taxon>Pseudobacter</taxon>
    </lineage>
</organism>
<protein>
    <submittedName>
        <fullName evidence="2">TraB/GumN family protein</fullName>
    </submittedName>
</protein>
<dbReference type="Pfam" id="PF01963">
    <property type="entry name" value="TraB_PrgY_gumN"/>
    <property type="match status" value="1"/>
</dbReference>
<feature type="signal peptide" evidence="1">
    <location>
        <begin position="1"/>
        <end position="18"/>
    </location>
</feature>
<evidence type="ECO:0000256" key="1">
    <source>
        <dbReference type="SAM" id="SignalP"/>
    </source>
</evidence>
<sequence length="296" mass="33430">MKKSGLALLLVISSLAQAQQKTAKAPVASNNTLLWKISGKGLVKPSYLFGTMHILCSDDARLSPNLNEVIKEVNRIYFELDMDNPQEMWGAMNHVKMNDNKKLSDLLTAEEYSRVEKFFQENKMPPLSMLNTLKPMFASVLISERLMTCEKKNGMEEQIMAASKNLGKEIFGLETPAYQMGLFDSIPYEEQARSLLGYIDNIDSYREATQEMVDVYRKQDLKRLDSLVVKSDPGMDKYMDLLLYNRNRNWVDFFPAIVEGGRNSLLIAVGAGHLPGDKGVISLLRKAGYTVKPMIN</sequence>
<dbReference type="InterPro" id="IPR047111">
    <property type="entry name" value="YbaP-like"/>
</dbReference>
<feature type="chain" id="PRO_5042567123" evidence="1">
    <location>
        <begin position="19"/>
        <end position="296"/>
    </location>
</feature>
<dbReference type="AlphaFoldDB" id="A0AAJ5WUF0"/>
<evidence type="ECO:0000313" key="3">
    <source>
        <dbReference type="Proteomes" id="UP001220610"/>
    </source>
</evidence>
<proteinExistence type="predicted"/>
<dbReference type="PANTHER" id="PTHR40590:SF1">
    <property type="entry name" value="CYTOPLASMIC PROTEIN"/>
    <property type="match status" value="1"/>
</dbReference>
<reference evidence="2" key="1">
    <citation type="submission" date="2023-03" db="EMBL/GenBank/DDBJ databases">
        <title>Andean soil-derived lignocellulolytic bacterial consortium as a source of novel taxa and putative plastic-active enzymes.</title>
        <authorList>
            <person name="Diaz-Garcia L."/>
            <person name="Chuvochina M."/>
            <person name="Feuerriegel G."/>
            <person name="Bunk B."/>
            <person name="Sproer C."/>
            <person name="Streit W.R."/>
            <person name="Rodriguez L.M."/>
            <person name="Overmann J."/>
            <person name="Jimenez D.J."/>
        </authorList>
    </citation>
    <scope>NUCLEOTIDE SEQUENCE</scope>
    <source>
        <strain evidence="2">MAG 7</strain>
    </source>
</reference>